<dbReference type="Proteomes" id="UP000556436">
    <property type="component" value="Unassembled WGS sequence"/>
</dbReference>
<proteinExistence type="inferred from homology"/>
<comment type="similarity">
    <text evidence="1">Belongs to the ATP-dependent AMP-binding enzyme family.</text>
</comment>
<dbReference type="PANTHER" id="PTHR43201">
    <property type="entry name" value="ACYL-COA SYNTHETASE"/>
    <property type="match status" value="1"/>
</dbReference>
<organism evidence="5 6">
    <name type="scientific">Streptomyces netropsis</name>
    <name type="common">Streptoverticillium netropsis</name>
    <dbReference type="NCBI Taxonomy" id="55404"/>
    <lineage>
        <taxon>Bacteria</taxon>
        <taxon>Bacillati</taxon>
        <taxon>Actinomycetota</taxon>
        <taxon>Actinomycetes</taxon>
        <taxon>Kitasatosporales</taxon>
        <taxon>Streptomycetaceae</taxon>
        <taxon>Streptomyces</taxon>
    </lineage>
</organism>
<sequence>MYHGAATQLPGATTGADWVDDTLLSGSSDDVCLVLDREIDRSTLRRAVRDCEATLTQAGLRAGGTAALRLPPSLAYVVHLLAVWRLGAQAALLDHRLTAPETERALETAAPQLLISTAKSAGALRGFHQVDVDLTPYPGRPAATGHLLLQLSSGTTGPSKAIGRTAASLTAELDSYARIDGMPGPGGRLVALSSLTHTYGLIGGLLHSLHNNVRFTLPARTTPAGVMDTVLAHPAPTLLMGVPAQFTLLGSVAEPPRMPQLVQALSGGGRTRPQLAATFADRFSAPLGDCYGMTETGVIATDMSGAMRPATGWAAPGVRVRVDEGELLVAAPESPYLADHIGDRPSGRWADGWLRTRDAGEMDDVTGLITVRGRLDSQVSVRGLKVDLSEVEDTLTALPGVREAVVLYGDGINAYVELEAATTLDGIEEALGRKLADFKLPRRWYVMPKLPRTVTGKPLHDQDALRAAAERDGYTR</sequence>
<dbReference type="Pfam" id="PF13193">
    <property type="entry name" value="AMP-binding_C"/>
    <property type="match status" value="1"/>
</dbReference>
<evidence type="ECO:0000259" key="3">
    <source>
        <dbReference type="Pfam" id="PF00501"/>
    </source>
</evidence>
<gene>
    <name evidence="5" type="ORF">FHS38_006231</name>
</gene>
<evidence type="ECO:0000256" key="1">
    <source>
        <dbReference type="ARBA" id="ARBA00006432"/>
    </source>
</evidence>
<dbReference type="CDD" id="cd04433">
    <property type="entry name" value="AFD_class_I"/>
    <property type="match status" value="1"/>
</dbReference>
<evidence type="ECO:0000313" key="6">
    <source>
        <dbReference type="Proteomes" id="UP000556436"/>
    </source>
</evidence>
<feature type="domain" description="AMP-binding enzyme C-terminal" evidence="4">
    <location>
        <begin position="390"/>
        <end position="457"/>
    </location>
</feature>
<evidence type="ECO:0000313" key="5">
    <source>
        <dbReference type="EMBL" id="MBB4890153.1"/>
    </source>
</evidence>
<evidence type="ECO:0000259" key="4">
    <source>
        <dbReference type="Pfam" id="PF13193"/>
    </source>
</evidence>
<dbReference type="InterPro" id="IPR025110">
    <property type="entry name" value="AMP-bd_C"/>
</dbReference>
<dbReference type="Gene3D" id="3.30.300.30">
    <property type="match status" value="1"/>
</dbReference>
<dbReference type="InterPro" id="IPR000873">
    <property type="entry name" value="AMP-dep_synth/lig_dom"/>
</dbReference>
<dbReference type="GO" id="GO:0006631">
    <property type="term" value="P:fatty acid metabolic process"/>
    <property type="evidence" value="ECO:0007669"/>
    <property type="project" value="TreeGrafter"/>
</dbReference>
<dbReference type="InterPro" id="IPR042099">
    <property type="entry name" value="ANL_N_sf"/>
</dbReference>
<dbReference type="RefSeq" id="WP_184739160.1">
    <property type="nucleotide sequence ID" value="NZ_BMRW01000015.1"/>
</dbReference>
<dbReference type="EMBL" id="JACHJG010000017">
    <property type="protein sequence ID" value="MBB4890153.1"/>
    <property type="molecule type" value="Genomic_DNA"/>
</dbReference>
<comment type="caution">
    <text evidence="5">The sequence shown here is derived from an EMBL/GenBank/DDBJ whole genome shotgun (WGS) entry which is preliminary data.</text>
</comment>
<dbReference type="InterPro" id="IPR045851">
    <property type="entry name" value="AMP-bd_C_sf"/>
</dbReference>
<accession>A0A7W7LH35</accession>
<name>A0A7W7LH35_STRNE</name>
<dbReference type="SUPFAM" id="SSF56801">
    <property type="entry name" value="Acetyl-CoA synthetase-like"/>
    <property type="match status" value="1"/>
</dbReference>
<keyword evidence="2 5" id="KW-0436">Ligase</keyword>
<dbReference type="GO" id="GO:0031956">
    <property type="term" value="F:medium-chain fatty acid-CoA ligase activity"/>
    <property type="evidence" value="ECO:0007669"/>
    <property type="project" value="TreeGrafter"/>
</dbReference>
<evidence type="ECO:0000256" key="2">
    <source>
        <dbReference type="ARBA" id="ARBA00022598"/>
    </source>
</evidence>
<protein>
    <submittedName>
        <fullName evidence="5">Acyl-coenzyme A synthetase/AMP-(Fatty) acid ligase</fullName>
    </submittedName>
</protein>
<dbReference type="PANTHER" id="PTHR43201:SF5">
    <property type="entry name" value="MEDIUM-CHAIN ACYL-COA LIGASE ACSF2, MITOCHONDRIAL"/>
    <property type="match status" value="1"/>
</dbReference>
<dbReference type="Gene3D" id="3.40.50.12780">
    <property type="entry name" value="N-terminal domain of ligase-like"/>
    <property type="match status" value="1"/>
</dbReference>
<dbReference type="InterPro" id="IPR020845">
    <property type="entry name" value="AMP-binding_CS"/>
</dbReference>
<keyword evidence="6" id="KW-1185">Reference proteome</keyword>
<dbReference type="PROSITE" id="PS00455">
    <property type="entry name" value="AMP_BINDING"/>
    <property type="match status" value="1"/>
</dbReference>
<dbReference type="AlphaFoldDB" id="A0A7W7LH35"/>
<feature type="domain" description="AMP-dependent synthetase/ligase" evidence="3">
    <location>
        <begin position="37"/>
        <end position="324"/>
    </location>
</feature>
<dbReference type="Pfam" id="PF00501">
    <property type="entry name" value="AMP-binding"/>
    <property type="match status" value="1"/>
</dbReference>
<reference evidence="5 6" key="1">
    <citation type="submission" date="2020-08" db="EMBL/GenBank/DDBJ databases">
        <title>Genomic Encyclopedia of Type Strains, Phase III (KMG-III): the genomes of soil and plant-associated and newly described type strains.</title>
        <authorList>
            <person name="Whitman W."/>
        </authorList>
    </citation>
    <scope>NUCLEOTIDE SEQUENCE [LARGE SCALE GENOMIC DNA]</scope>
    <source>
        <strain evidence="5 6">CECT 3265</strain>
    </source>
</reference>